<dbReference type="Pfam" id="PF00106">
    <property type="entry name" value="adh_short"/>
    <property type="match status" value="1"/>
</dbReference>
<comment type="caution">
    <text evidence="3">The sequence shown here is derived from an EMBL/GenBank/DDBJ whole genome shotgun (WGS) entry which is preliminary data.</text>
</comment>
<evidence type="ECO:0000256" key="2">
    <source>
        <dbReference type="ARBA" id="ARBA00023002"/>
    </source>
</evidence>
<dbReference type="PANTHER" id="PTHR42760:SF133">
    <property type="entry name" value="3-OXOACYL-[ACYL-CARRIER-PROTEIN] REDUCTASE"/>
    <property type="match status" value="1"/>
</dbReference>
<accession>A0ABU2B862</accession>
<dbReference type="InterPro" id="IPR002347">
    <property type="entry name" value="SDR_fam"/>
</dbReference>
<gene>
    <name evidence="3" type="ORF">J2S37_000747</name>
</gene>
<reference evidence="3 4" key="1">
    <citation type="submission" date="2023-07" db="EMBL/GenBank/DDBJ databases">
        <title>Sequencing the genomes of 1000 actinobacteria strains.</title>
        <authorList>
            <person name="Klenk H.-P."/>
        </authorList>
    </citation>
    <scope>NUCLEOTIDE SEQUENCE [LARGE SCALE GENOMIC DNA]</scope>
    <source>
        <strain evidence="3 4">DSM 44508</strain>
    </source>
</reference>
<keyword evidence="2" id="KW-0560">Oxidoreductase</keyword>
<sequence>MIKGQTAFITGAGSGLGAALARRFVSEGANVALVDLDQQRAHAVADELDSDKVLALGVDVRSSQDLYAAVDATMAKFGQIDTVIPNAGIWDYNRSITRHSGEELSEIFDEIFSINVKGYLLTVEATWRRLIHSRGSIIMTLSNASFYSAGGGPVYTASKFADRGLVMQFAYELAPKVRVNGVAVGGMRTDLRGPKTIGLDSRSFADSLDRWGSSNPFIPLHDISTDPATFTGPYVMLASPKEAGNITGTIIHADGGISARGFRTAAGGDEL</sequence>
<comment type="similarity">
    <text evidence="1">Belongs to the short-chain dehydrogenases/reductases (SDR) family.</text>
</comment>
<dbReference type="PRINTS" id="PR00081">
    <property type="entry name" value="GDHRDH"/>
</dbReference>
<dbReference type="RefSeq" id="WP_277104411.1">
    <property type="nucleotide sequence ID" value="NZ_BAAAJS010000006.1"/>
</dbReference>
<keyword evidence="4" id="KW-1185">Reference proteome</keyword>
<dbReference type="InterPro" id="IPR036291">
    <property type="entry name" value="NAD(P)-bd_dom_sf"/>
</dbReference>
<dbReference type="Gene3D" id="3.40.50.720">
    <property type="entry name" value="NAD(P)-binding Rossmann-like Domain"/>
    <property type="match status" value="1"/>
</dbReference>
<organism evidence="3 4">
    <name type="scientific">Corynebacterium felinum</name>
    <dbReference type="NCBI Taxonomy" id="131318"/>
    <lineage>
        <taxon>Bacteria</taxon>
        <taxon>Bacillati</taxon>
        <taxon>Actinomycetota</taxon>
        <taxon>Actinomycetes</taxon>
        <taxon>Mycobacteriales</taxon>
        <taxon>Corynebacteriaceae</taxon>
        <taxon>Corynebacterium</taxon>
    </lineage>
</organism>
<dbReference type="Proteomes" id="UP001183619">
    <property type="component" value="Unassembled WGS sequence"/>
</dbReference>
<evidence type="ECO:0000256" key="1">
    <source>
        <dbReference type="ARBA" id="ARBA00006484"/>
    </source>
</evidence>
<dbReference type="PANTHER" id="PTHR42760">
    <property type="entry name" value="SHORT-CHAIN DEHYDROGENASES/REDUCTASES FAMILY MEMBER"/>
    <property type="match status" value="1"/>
</dbReference>
<dbReference type="PROSITE" id="PS00061">
    <property type="entry name" value="ADH_SHORT"/>
    <property type="match status" value="1"/>
</dbReference>
<protein>
    <submittedName>
        <fullName evidence="3">NAD(P)-dependent dehydrogenase (Short-subunit alcohol dehydrogenase family)</fullName>
    </submittedName>
</protein>
<evidence type="ECO:0000313" key="4">
    <source>
        <dbReference type="Proteomes" id="UP001183619"/>
    </source>
</evidence>
<proteinExistence type="inferred from homology"/>
<dbReference type="InterPro" id="IPR020904">
    <property type="entry name" value="Sc_DH/Rdtase_CS"/>
</dbReference>
<evidence type="ECO:0000313" key="3">
    <source>
        <dbReference type="EMBL" id="MDR7354209.1"/>
    </source>
</evidence>
<name>A0ABU2B862_9CORY</name>
<dbReference type="SUPFAM" id="SSF51735">
    <property type="entry name" value="NAD(P)-binding Rossmann-fold domains"/>
    <property type="match status" value="1"/>
</dbReference>
<dbReference type="EMBL" id="JAVDYF010000001">
    <property type="protein sequence ID" value="MDR7354209.1"/>
    <property type="molecule type" value="Genomic_DNA"/>
</dbReference>